<sequence>MGSKDWRKHSNIQCFLDATAPFVASQAQSKTSRRDSNGRWQLIDKDTIECFTLGDLWDQYYEWSAYGLGVPIHLPTGENVVQYYVPHLSAIQIYTTKPPLSRNVVEDSESDSWSDDSESERLSKSWDAASDDSGFEPDGLCPAKDRIGQLYLQYVEYCPPYARVPLTEKVTELAQSYPGLTSFKSVELSPASWMSISWYPIYHIPARKNVKDLSSCFLTYHTISTSFQDQMPSDSEKDTLSPTFEESAKRCEDNIYCVSLPSFALATYKMQRTFWANPLMGDNERLVSLYTAAKSWLKQLGVHHHDFNFFSTHSSM</sequence>
<dbReference type="InterPro" id="IPR008507">
    <property type="entry name" value="DUF789"/>
</dbReference>
<gene>
    <name evidence="2" type="ORF">A4U43_C01F9480</name>
</gene>
<reference evidence="3" key="1">
    <citation type="journal article" date="2017" name="Nat. Commun.">
        <title>The asparagus genome sheds light on the origin and evolution of a young Y chromosome.</title>
        <authorList>
            <person name="Harkess A."/>
            <person name="Zhou J."/>
            <person name="Xu C."/>
            <person name="Bowers J.E."/>
            <person name="Van der Hulst R."/>
            <person name="Ayyampalayam S."/>
            <person name="Mercati F."/>
            <person name="Riccardi P."/>
            <person name="McKain M.R."/>
            <person name="Kakrana A."/>
            <person name="Tang H."/>
            <person name="Ray J."/>
            <person name="Groenendijk J."/>
            <person name="Arikit S."/>
            <person name="Mathioni S.M."/>
            <person name="Nakano M."/>
            <person name="Shan H."/>
            <person name="Telgmann-Rauber A."/>
            <person name="Kanno A."/>
            <person name="Yue Z."/>
            <person name="Chen H."/>
            <person name="Li W."/>
            <person name="Chen Y."/>
            <person name="Xu X."/>
            <person name="Zhang Y."/>
            <person name="Luo S."/>
            <person name="Chen H."/>
            <person name="Gao J."/>
            <person name="Mao Z."/>
            <person name="Pires J.C."/>
            <person name="Luo M."/>
            <person name="Kudrna D."/>
            <person name="Wing R.A."/>
            <person name="Meyers B.C."/>
            <person name="Yi K."/>
            <person name="Kong H."/>
            <person name="Lavrijsen P."/>
            <person name="Sunseri F."/>
            <person name="Falavigna A."/>
            <person name="Ye Y."/>
            <person name="Leebens-Mack J.H."/>
            <person name="Chen G."/>
        </authorList>
    </citation>
    <scope>NUCLEOTIDE SEQUENCE [LARGE SCALE GENOMIC DNA]</scope>
    <source>
        <strain evidence="3">cv. DH0086</strain>
    </source>
</reference>
<organism evidence="2 3">
    <name type="scientific">Asparagus officinalis</name>
    <name type="common">Garden asparagus</name>
    <dbReference type="NCBI Taxonomy" id="4686"/>
    <lineage>
        <taxon>Eukaryota</taxon>
        <taxon>Viridiplantae</taxon>
        <taxon>Streptophyta</taxon>
        <taxon>Embryophyta</taxon>
        <taxon>Tracheophyta</taxon>
        <taxon>Spermatophyta</taxon>
        <taxon>Magnoliopsida</taxon>
        <taxon>Liliopsida</taxon>
        <taxon>Asparagales</taxon>
        <taxon>Asparagaceae</taxon>
        <taxon>Asparagoideae</taxon>
        <taxon>Asparagus</taxon>
    </lineage>
</organism>
<evidence type="ECO:0000313" key="2">
    <source>
        <dbReference type="EMBL" id="ONK79730.1"/>
    </source>
</evidence>
<evidence type="ECO:0000256" key="1">
    <source>
        <dbReference type="SAM" id="MobiDB-lite"/>
    </source>
</evidence>
<dbReference type="AlphaFoldDB" id="A0A5P1FST1"/>
<feature type="region of interest" description="Disordered" evidence="1">
    <location>
        <begin position="102"/>
        <end position="133"/>
    </location>
</feature>
<feature type="compositionally biased region" description="Acidic residues" evidence="1">
    <location>
        <begin position="106"/>
        <end position="118"/>
    </location>
</feature>
<evidence type="ECO:0000313" key="3">
    <source>
        <dbReference type="Proteomes" id="UP000243459"/>
    </source>
</evidence>
<protein>
    <recommendedName>
        <fullName evidence="4">DUF789 family protein</fullName>
    </recommendedName>
</protein>
<dbReference type="PANTHER" id="PTHR31343">
    <property type="entry name" value="T15D22.8"/>
    <property type="match status" value="1"/>
</dbReference>
<accession>A0A5P1FST1</accession>
<dbReference type="Gramene" id="ONK79730">
    <property type="protein sequence ID" value="ONK79730"/>
    <property type="gene ID" value="A4U43_C01F9480"/>
</dbReference>
<dbReference type="PANTHER" id="PTHR31343:SF29">
    <property type="entry name" value="DUF789 DOMAIN-CONTAINING PROTEIN"/>
    <property type="match status" value="1"/>
</dbReference>
<dbReference type="Proteomes" id="UP000243459">
    <property type="component" value="Chromosome 1"/>
</dbReference>
<dbReference type="OrthoDB" id="1896065at2759"/>
<dbReference type="Pfam" id="PF05623">
    <property type="entry name" value="DUF789"/>
    <property type="match status" value="1"/>
</dbReference>
<dbReference type="OMA" id="EEMECCE"/>
<evidence type="ECO:0008006" key="4">
    <source>
        <dbReference type="Google" id="ProtNLM"/>
    </source>
</evidence>
<dbReference type="EMBL" id="CM007381">
    <property type="protein sequence ID" value="ONK79730.1"/>
    <property type="molecule type" value="Genomic_DNA"/>
</dbReference>
<keyword evidence="3" id="KW-1185">Reference proteome</keyword>
<name>A0A5P1FST1_ASPOF</name>
<proteinExistence type="predicted"/>